<organism evidence="1 2">
    <name type="scientific">Hymenoscyphus fraxineus</name>
    <dbReference type="NCBI Taxonomy" id="746836"/>
    <lineage>
        <taxon>Eukaryota</taxon>
        <taxon>Fungi</taxon>
        <taxon>Dikarya</taxon>
        <taxon>Ascomycota</taxon>
        <taxon>Pezizomycotina</taxon>
        <taxon>Leotiomycetes</taxon>
        <taxon>Helotiales</taxon>
        <taxon>Helotiaceae</taxon>
        <taxon>Hymenoscyphus</taxon>
    </lineage>
</organism>
<comment type="caution">
    <text evidence="1">The sequence shown here is derived from an EMBL/GenBank/DDBJ whole genome shotgun (WGS) entry which is preliminary data.</text>
</comment>
<proteinExistence type="predicted"/>
<accession>A0A9N9PUS0</accession>
<keyword evidence="2" id="KW-1185">Reference proteome</keyword>
<sequence length="72" mass="8031">MAGTTLSEFAMPVSRFGHVYEQNDSKLRGQVLGRQDEMEKSCAGDEAIWLSMLRVVHFGSMAGRLLLGQKEE</sequence>
<protein>
    <submittedName>
        <fullName evidence="1">Uncharacterized protein</fullName>
    </submittedName>
</protein>
<reference evidence="1" key="1">
    <citation type="submission" date="2021-07" db="EMBL/GenBank/DDBJ databases">
        <authorList>
            <person name="Durling M."/>
        </authorList>
    </citation>
    <scope>NUCLEOTIDE SEQUENCE</scope>
</reference>
<gene>
    <name evidence="1" type="ORF">HYFRA_00013384</name>
</gene>
<dbReference type="EMBL" id="CAJVRL010000100">
    <property type="protein sequence ID" value="CAG8960561.1"/>
    <property type="molecule type" value="Genomic_DNA"/>
</dbReference>
<dbReference type="AlphaFoldDB" id="A0A9N9PUS0"/>
<dbReference type="Proteomes" id="UP000696280">
    <property type="component" value="Unassembled WGS sequence"/>
</dbReference>
<evidence type="ECO:0000313" key="1">
    <source>
        <dbReference type="EMBL" id="CAG8960561.1"/>
    </source>
</evidence>
<evidence type="ECO:0000313" key="2">
    <source>
        <dbReference type="Proteomes" id="UP000696280"/>
    </source>
</evidence>
<name>A0A9N9PUS0_9HELO</name>